<evidence type="ECO:0000313" key="2">
    <source>
        <dbReference type="Proteomes" id="UP001164250"/>
    </source>
</evidence>
<organism evidence="1 2">
    <name type="scientific">Pistacia atlantica</name>
    <dbReference type="NCBI Taxonomy" id="434234"/>
    <lineage>
        <taxon>Eukaryota</taxon>
        <taxon>Viridiplantae</taxon>
        <taxon>Streptophyta</taxon>
        <taxon>Embryophyta</taxon>
        <taxon>Tracheophyta</taxon>
        <taxon>Spermatophyta</taxon>
        <taxon>Magnoliopsida</taxon>
        <taxon>eudicotyledons</taxon>
        <taxon>Gunneridae</taxon>
        <taxon>Pentapetalae</taxon>
        <taxon>rosids</taxon>
        <taxon>malvids</taxon>
        <taxon>Sapindales</taxon>
        <taxon>Anacardiaceae</taxon>
        <taxon>Pistacia</taxon>
    </lineage>
</organism>
<sequence>MEDSEQDLPKNAKKFTKKKYGREQDEREHQLSSHSAAKRKRRKARVVSRFFHKQPSNSASKTNKKKKTKSGIVGEDVNFVSGDGICSVLDNSKKKKRINDNNLCGDWCGKRRRTERPRRRKTAEVTVVKTESNLSDAPSLDGVLSQFIYQGICINDETKTMEKNENENEDEDENKAFLEDSLPPIYGSLGEEEVEKSCLKIARESSLQQVEVRKVSPYFMNGCKASKVKAKRRKVSPYFKKAVTPDNGCCDYQKFDEAYERKSLDNAWKPPRSEHGLLQEDHYHDPWRVLVICMLLNRTSGTQARRVISELFTLCPDAKTATEVDPEDIEKIIQTLGLQKKRAMMIQRFSQEYLWEEWTHVTQLHGVGKYAADAYAIFCTGKWDRVRPTDHMLNYYWDFLHSIKSSL</sequence>
<gene>
    <name evidence="1" type="ORF">Patl1_19454</name>
</gene>
<dbReference type="EMBL" id="CM047898">
    <property type="protein sequence ID" value="KAJ0106627.1"/>
    <property type="molecule type" value="Genomic_DNA"/>
</dbReference>
<name>A0ACC1C3H3_9ROSI</name>
<accession>A0ACC1C3H3</accession>
<reference evidence="2" key="1">
    <citation type="journal article" date="2023" name="G3 (Bethesda)">
        <title>Genome assembly and association tests identify interacting loci associated with vigor, precocity, and sex in interspecific pistachio rootstocks.</title>
        <authorList>
            <person name="Palmer W."/>
            <person name="Jacygrad E."/>
            <person name="Sagayaradj S."/>
            <person name="Cavanaugh K."/>
            <person name="Han R."/>
            <person name="Bertier L."/>
            <person name="Beede B."/>
            <person name="Kafkas S."/>
            <person name="Golino D."/>
            <person name="Preece J."/>
            <person name="Michelmore R."/>
        </authorList>
    </citation>
    <scope>NUCLEOTIDE SEQUENCE [LARGE SCALE GENOMIC DNA]</scope>
</reference>
<proteinExistence type="predicted"/>
<protein>
    <submittedName>
        <fullName evidence="1">Uncharacterized protein</fullName>
    </submittedName>
</protein>
<comment type="caution">
    <text evidence="1">The sequence shown here is derived from an EMBL/GenBank/DDBJ whole genome shotgun (WGS) entry which is preliminary data.</text>
</comment>
<keyword evidence="2" id="KW-1185">Reference proteome</keyword>
<dbReference type="Proteomes" id="UP001164250">
    <property type="component" value="Chromosome 2"/>
</dbReference>
<evidence type="ECO:0000313" key="1">
    <source>
        <dbReference type="EMBL" id="KAJ0106627.1"/>
    </source>
</evidence>